<feature type="non-terminal residue" evidence="2">
    <location>
        <position position="1"/>
    </location>
</feature>
<evidence type="ECO:0000313" key="2">
    <source>
        <dbReference type="EMBL" id="CAA9576370.1"/>
    </source>
</evidence>
<sequence>GQAPSLEWTGGNHGRATGRRGGAGCGGFLSADDLSVAGRPRSRHRRITGEGPV</sequence>
<gene>
    <name evidence="2" type="ORF">AVDCRST_MAG49-4181</name>
</gene>
<dbReference type="AlphaFoldDB" id="A0A6J4VG64"/>
<accession>A0A6J4VG64</accession>
<proteinExistence type="predicted"/>
<reference evidence="2" key="1">
    <citation type="submission" date="2020-02" db="EMBL/GenBank/DDBJ databases">
        <authorList>
            <person name="Meier V. D."/>
        </authorList>
    </citation>
    <scope>NUCLEOTIDE SEQUENCE</scope>
    <source>
        <strain evidence="2">AVDCRST_MAG49</strain>
    </source>
</reference>
<feature type="region of interest" description="Disordered" evidence="1">
    <location>
        <begin position="1"/>
        <end position="53"/>
    </location>
</feature>
<organism evidence="2">
    <name type="scientific">uncultured Thermomicrobiales bacterium</name>
    <dbReference type="NCBI Taxonomy" id="1645740"/>
    <lineage>
        <taxon>Bacteria</taxon>
        <taxon>Pseudomonadati</taxon>
        <taxon>Thermomicrobiota</taxon>
        <taxon>Thermomicrobia</taxon>
        <taxon>Thermomicrobiales</taxon>
        <taxon>environmental samples</taxon>
    </lineage>
</organism>
<feature type="non-terminal residue" evidence="2">
    <location>
        <position position="53"/>
    </location>
</feature>
<dbReference type="EMBL" id="CADCWG010000305">
    <property type="protein sequence ID" value="CAA9576370.1"/>
    <property type="molecule type" value="Genomic_DNA"/>
</dbReference>
<protein>
    <submittedName>
        <fullName evidence="2">Uncharacterized protein</fullName>
    </submittedName>
</protein>
<name>A0A6J4VG64_9BACT</name>
<evidence type="ECO:0000256" key="1">
    <source>
        <dbReference type="SAM" id="MobiDB-lite"/>
    </source>
</evidence>